<proteinExistence type="predicted"/>
<dbReference type="InterPro" id="IPR001296">
    <property type="entry name" value="Glyco_trans_1"/>
</dbReference>
<organism evidence="3 4">
    <name type="scientific">Polaribacter marinaquae</name>
    <dbReference type="NCBI Taxonomy" id="1642819"/>
    <lineage>
        <taxon>Bacteria</taxon>
        <taxon>Pseudomonadati</taxon>
        <taxon>Bacteroidota</taxon>
        <taxon>Flavobacteriia</taxon>
        <taxon>Flavobacteriales</taxon>
        <taxon>Flavobacteriaceae</taxon>
    </lineage>
</organism>
<keyword evidence="1" id="KW-0472">Membrane</keyword>
<dbReference type="EMBL" id="CP150496">
    <property type="protein sequence ID" value="WYW55431.1"/>
    <property type="molecule type" value="Genomic_DNA"/>
</dbReference>
<dbReference type="SUPFAM" id="SSF53756">
    <property type="entry name" value="UDP-Glycosyltransferase/glycogen phosphorylase"/>
    <property type="match status" value="1"/>
</dbReference>
<keyword evidence="4" id="KW-1185">Reference proteome</keyword>
<dbReference type="Pfam" id="PF00534">
    <property type="entry name" value="Glycos_transf_1"/>
    <property type="match status" value="1"/>
</dbReference>
<dbReference type="GO" id="GO:0016757">
    <property type="term" value="F:glycosyltransferase activity"/>
    <property type="evidence" value="ECO:0007669"/>
    <property type="project" value="UniProtKB-KW"/>
</dbReference>
<evidence type="ECO:0000313" key="3">
    <source>
        <dbReference type="EMBL" id="WYW55431.1"/>
    </source>
</evidence>
<evidence type="ECO:0000259" key="2">
    <source>
        <dbReference type="Pfam" id="PF00534"/>
    </source>
</evidence>
<evidence type="ECO:0000313" key="4">
    <source>
        <dbReference type="Proteomes" id="UP001491088"/>
    </source>
</evidence>
<name>A0ABZ2TQL6_9FLAO</name>
<feature type="transmembrane region" description="Helical" evidence="1">
    <location>
        <begin position="56"/>
        <end position="78"/>
    </location>
</feature>
<sequence length="361" mass="41865">MKRVFISVTNDLSTDQRVAKVCKTLTNNNYEVILIGRKLKNSKNISRNYTTKRFKLLFNNGFLFFAEFNLRLFIYLLFHKKDILLANDLDTLLPNFLVSKLQNKKLVFDSHELFSEIPELVNRPKVKSFWMILEDLIIPKLKNNYTVCDSIAKHYKNKYQTNFKTIKNLPFQKELKKGNFNFDTKNQKIILYQGATNLGRGLNLMIETVKIIDNCCFVIIGDGDEFLNLKLKVASEKLEKKVFLLGRKTPEELAKLTPLADLGISIEEDLGLNYRYALPNKIFDYIQANVPVLTADLPEMKAVITKYNVGEVLKNRKPAIIASQINQMFAKSYSESLKVAKRELVWEKQETDLLKIFENLQ</sequence>
<dbReference type="RefSeq" id="WP_340932912.1">
    <property type="nucleotide sequence ID" value="NZ_CP150496.1"/>
</dbReference>
<keyword evidence="1" id="KW-0812">Transmembrane</keyword>
<dbReference type="Gene3D" id="3.40.50.2000">
    <property type="entry name" value="Glycogen Phosphorylase B"/>
    <property type="match status" value="2"/>
</dbReference>
<keyword evidence="3" id="KW-0328">Glycosyltransferase</keyword>
<keyword evidence="1" id="KW-1133">Transmembrane helix</keyword>
<reference evidence="3 4" key="1">
    <citation type="submission" date="2024-03" db="EMBL/GenBank/DDBJ databases">
        <authorList>
            <person name="Cao K."/>
        </authorList>
    </citation>
    <scope>NUCLEOTIDE SEQUENCE [LARGE SCALE GENOMIC DNA]</scope>
    <source>
        <strain evidence="3 4">MCCC 1K00696</strain>
    </source>
</reference>
<protein>
    <submittedName>
        <fullName evidence="3">Glycosyltransferase</fullName>
        <ecNumber evidence="3">2.4.-.-</ecNumber>
    </submittedName>
</protein>
<feature type="domain" description="Glycosyl transferase family 1" evidence="2">
    <location>
        <begin position="185"/>
        <end position="332"/>
    </location>
</feature>
<evidence type="ECO:0000256" key="1">
    <source>
        <dbReference type="SAM" id="Phobius"/>
    </source>
</evidence>
<dbReference type="Proteomes" id="UP001491088">
    <property type="component" value="Chromosome"/>
</dbReference>
<keyword evidence="3" id="KW-0808">Transferase</keyword>
<gene>
    <name evidence="3" type="ORF">WG950_12940</name>
</gene>
<dbReference type="EC" id="2.4.-.-" evidence="3"/>
<accession>A0ABZ2TQL6</accession>